<feature type="transmembrane region" description="Helical" evidence="1">
    <location>
        <begin position="53"/>
        <end position="79"/>
    </location>
</feature>
<reference evidence="2 3" key="1">
    <citation type="journal article" date="2017" name="Nat. Commun.">
        <title>In situ click chemistry generation of cyclooxygenase-2 inhibitors.</title>
        <authorList>
            <person name="Bhardwaj A."/>
            <person name="Kaur J."/>
            <person name="Wuest M."/>
            <person name="Wuest F."/>
        </authorList>
    </citation>
    <scope>NUCLEOTIDE SEQUENCE [LARGE SCALE GENOMIC DNA]</scope>
    <source>
        <strain evidence="2">S2_018_000_R2_106</strain>
    </source>
</reference>
<accession>A0A6N4RE97</accession>
<evidence type="ECO:0000313" key="3">
    <source>
        <dbReference type="Proteomes" id="UP000320948"/>
    </source>
</evidence>
<feature type="transmembrane region" description="Helical" evidence="1">
    <location>
        <begin position="156"/>
        <end position="180"/>
    </location>
</feature>
<gene>
    <name evidence="2" type="ORF">DI628_02950</name>
</gene>
<dbReference type="AlphaFoldDB" id="A0A6N4RE97"/>
<dbReference type="PANTHER" id="PTHR42709:SF11">
    <property type="entry name" value="DEDA FAMILY PROTEIN"/>
    <property type="match status" value="1"/>
</dbReference>
<evidence type="ECO:0000256" key="1">
    <source>
        <dbReference type="SAM" id="Phobius"/>
    </source>
</evidence>
<dbReference type="GO" id="GO:0005886">
    <property type="term" value="C:plasma membrane"/>
    <property type="evidence" value="ECO:0007669"/>
    <property type="project" value="TreeGrafter"/>
</dbReference>
<evidence type="ECO:0008006" key="4">
    <source>
        <dbReference type="Google" id="ProtNLM"/>
    </source>
</evidence>
<feature type="transmembrane region" description="Helical" evidence="1">
    <location>
        <begin position="123"/>
        <end position="144"/>
    </location>
</feature>
<dbReference type="EMBL" id="VAFM01000001">
    <property type="protein sequence ID" value="TKW61599.1"/>
    <property type="molecule type" value="Genomic_DNA"/>
</dbReference>
<dbReference type="Proteomes" id="UP000320948">
    <property type="component" value="Unassembled WGS sequence"/>
</dbReference>
<feature type="transmembrane region" description="Helical" evidence="1">
    <location>
        <begin position="20"/>
        <end position="41"/>
    </location>
</feature>
<feature type="transmembrane region" description="Helical" evidence="1">
    <location>
        <begin position="91"/>
        <end position="117"/>
    </location>
</feature>
<keyword evidence="1" id="KW-0472">Membrane</keyword>
<proteinExistence type="predicted"/>
<keyword evidence="1" id="KW-0812">Transmembrane</keyword>
<protein>
    <recommendedName>
        <fullName evidence="4">DedA family protein</fullName>
    </recommendedName>
</protein>
<keyword evidence="1" id="KW-1133">Transmembrane helix</keyword>
<dbReference type="PANTHER" id="PTHR42709">
    <property type="entry name" value="ALKALINE PHOSPHATASE LIKE PROTEIN"/>
    <property type="match status" value="1"/>
</dbReference>
<organism evidence="2 3">
    <name type="scientific">Blastochloris viridis</name>
    <name type="common">Rhodopseudomonas viridis</name>
    <dbReference type="NCBI Taxonomy" id="1079"/>
    <lineage>
        <taxon>Bacteria</taxon>
        <taxon>Pseudomonadati</taxon>
        <taxon>Pseudomonadota</taxon>
        <taxon>Alphaproteobacteria</taxon>
        <taxon>Hyphomicrobiales</taxon>
        <taxon>Blastochloridaceae</taxon>
        <taxon>Blastochloris</taxon>
    </lineage>
</organism>
<evidence type="ECO:0000313" key="2">
    <source>
        <dbReference type="EMBL" id="TKW61599.1"/>
    </source>
</evidence>
<sequence>MDVRRKFAGLASRPDAEQRLFSMAVMEALCLPAPSDFLLIPMSQLTPDKSFRYALVAAAGSLVGAMVLFTVAWYISTLFIGQHIALDVFRFYAPVFILAAGFSGVPFNIVTLLSGLALVNPLVFMPLVLLTRTARYGFIAWLIWRSGNKYQGWLERSFNGMTLVVTLAVLVVSAMAILMFETA</sequence>
<name>A0A6N4RE97_BLAVI</name>
<dbReference type="InterPro" id="IPR051311">
    <property type="entry name" value="DedA_domain"/>
</dbReference>
<comment type="caution">
    <text evidence="2">The sequence shown here is derived from an EMBL/GenBank/DDBJ whole genome shotgun (WGS) entry which is preliminary data.</text>
</comment>